<dbReference type="Proteomes" id="UP001311232">
    <property type="component" value="Unassembled WGS sequence"/>
</dbReference>
<name>A0AAV9RFC9_9TELE</name>
<keyword evidence="2" id="KW-1185">Reference proteome</keyword>
<proteinExistence type="predicted"/>
<evidence type="ECO:0000313" key="1">
    <source>
        <dbReference type="EMBL" id="KAK5607594.1"/>
    </source>
</evidence>
<comment type="caution">
    <text evidence="1">The sequence shown here is derived from an EMBL/GenBank/DDBJ whole genome shotgun (WGS) entry which is preliminary data.</text>
</comment>
<gene>
    <name evidence="1" type="ORF">CRENBAI_013966</name>
</gene>
<sequence>MCQYPEDQYVVYSTIGCQVTECRQCCSLLWLRGAWCRLALVKNFANINTMCNKTDTNSGENTLYNTFCHIVM</sequence>
<accession>A0AAV9RFC9</accession>
<reference evidence="1 2" key="1">
    <citation type="submission" date="2021-06" db="EMBL/GenBank/DDBJ databases">
        <authorList>
            <person name="Palmer J.M."/>
        </authorList>
    </citation>
    <scope>NUCLEOTIDE SEQUENCE [LARGE SCALE GENOMIC DNA]</scope>
    <source>
        <strain evidence="1 2">MEX-2019</strain>
        <tissue evidence="1">Muscle</tissue>
    </source>
</reference>
<dbReference type="EMBL" id="JAHHUM010002020">
    <property type="protein sequence ID" value="KAK5607594.1"/>
    <property type="molecule type" value="Genomic_DNA"/>
</dbReference>
<organism evidence="1 2">
    <name type="scientific">Crenichthys baileyi</name>
    <name type="common">White River springfish</name>
    <dbReference type="NCBI Taxonomy" id="28760"/>
    <lineage>
        <taxon>Eukaryota</taxon>
        <taxon>Metazoa</taxon>
        <taxon>Chordata</taxon>
        <taxon>Craniata</taxon>
        <taxon>Vertebrata</taxon>
        <taxon>Euteleostomi</taxon>
        <taxon>Actinopterygii</taxon>
        <taxon>Neopterygii</taxon>
        <taxon>Teleostei</taxon>
        <taxon>Neoteleostei</taxon>
        <taxon>Acanthomorphata</taxon>
        <taxon>Ovalentaria</taxon>
        <taxon>Atherinomorphae</taxon>
        <taxon>Cyprinodontiformes</taxon>
        <taxon>Goodeidae</taxon>
        <taxon>Crenichthys</taxon>
    </lineage>
</organism>
<protein>
    <submittedName>
        <fullName evidence="1">Uncharacterized protein</fullName>
    </submittedName>
</protein>
<dbReference type="AlphaFoldDB" id="A0AAV9RFC9"/>
<evidence type="ECO:0000313" key="2">
    <source>
        <dbReference type="Proteomes" id="UP001311232"/>
    </source>
</evidence>